<name>A0A084G8K5_PSEDA</name>
<dbReference type="Proteomes" id="UP000028545">
    <property type="component" value="Unassembled WGS sequence"/>
</dbReference>
<dbReference type="VEuPathDB" id="FungiDB:SAPIO_CDS4278"/>
<protein>
    <recommendedName>
        <fullName evidence="4">F-box domain-containing protein</fullName>
    </recommendedName>
</protein>
<sequence length="451" mass="51439">MTRNAETMELDAPPVSPILRLPVEMFAAILSMLDDLPSLLSAILTTRAFNNAFLEGKHTILSHVLIKHVGVDVIFDALAAIEAEATATTRASPFTSESIQAFYVEHFRIGRPVPPFNDLGKAIAVAKLSATVKAFTTRFAQWVAATSPEGMSTLTVTESARVERAFYLFETFCNLFRNRHRRSAEPVSRFHFFSTFCPWELEQLGCIHDFLFHQVQPAYDDVVYHDVAWGAIEVEPAMSLASPEIQAVLSTGLSSVYRLATAETYEARHELLYRWGGPPRKDDFFYEGLARRFPTRFPSLPPYLDLDLGPRLAWEWAYASSRRNMKIYHRSREVLRKWGYVFRDKARLDDIALFDKPFVPPRLPPERHEPSDEFTDTWWAREEISRAGGSGYWTPTYQSRVVYPAASKRSHPTVGRRFATPSFANAKRESSVESARIEAAMRNKWRKTEDS</sequence>
<feature type="region of interest" description="Disordered" evidence="1">
    <location>
        <begin position="429"/>
        <end position="451"/>
    </location>
</feature>
<evidence type="ECO:0000313" key="3">
    <source>
        <dbReference type="Proteomes" id="UP000028545"/>
    </source>
</evidence>
<evidence type="ECO:0000256" key="1">
    <source>
        <dbReference type="SAM" id="MobiDB-lite"/>
    </source>
</evidence>
<evidence type="ECO:0000313" key="2">
    <source>
        <dbReference type="EMBL" id="KEZ43667.1"/>
    </source>
</evidence>
<dbReference type="RefSeq" id="XP_016643466.1">
    <property type="nucleotide sequence ID" value="XM_016786864.1"/>
</dbReference>
<reference evidence="2 3" key="1">
    <citation type="journal article" date="2014" name="Genome Announc.">
        <title>Draft genome sequence of the pathogenic fungus Scedosporium apiospermum.</title>
        <authorList>
            <person name="Vandeputte P."/>
            <person name="Ghamrawi S."/>
            <person name="Rechenmann M."/>
            <person name="Iltis A."/>
            <person name="Giraud S."/>
            <person name="Fleury M."/>
            <person name="Thornton C."/>
            <person name="Delhaes L."/>
            <person name="Meyer W."/>
            <person name="Papon N."/>
            <person name="Bouchara J.P."/>
        </authorList>
    </citation>
    <scope>NUCLEOTIDE SEQUENCE [LARGE SCALE GENOMIC DNA]</scope>
    <source>
        <strain evidence="2 3">IHEM 14462</strain>
    </source>
</reference>
<proteinExistence type="predicted"/>
<accession>A0A084G8K5</accession>
<dbReference type="KEGG" id="sapo:SAPIO_CDS4278"/>
<dbReference type="OMA" id="HAPWEME"/>
<keyword evidence="3" id="KW-1185">Reference proteome</keyword>
<dbReference type="EMBL" id="JOWA01000091">
    <property type="protein sequence ID" value="KEZ43667.1"/>
    <property type="molecule type" value="Genomic_DNA"/>
</dbReference>
<organism evidence="2 3">
    <name type="scientific">Pseudallescheria apiosperma</name>
    <name type="common">Scedosporium apiospermum</name>
    <dbReference type="NCBI Taxonomy" id="563466"/>
    <lineage>
        <taxon>Eukaryota</taxon>
        <taxon>Fungi</taxon>
        <taxon>Dikarya</taxon>
        <taxon>Ascomycota</taxon>
        <taxon>Pezizomycotina</taxon>
        <taxon>Sordariomycetes</taxon>
        <taxon>Hypocreomycetidae</taxon>
        <taxon>Microascales</taxon>
        <taxon>Microascaceae</taxon>
        <taxon>Scedosporium</taxon>
    </lineage>
</organism>
<dbReference type="GeneID" id="27723350"/>
<dbReference type="HOGENOM" id="CLU_047021_1_0_1"/>
<dbReference type="SUPFAM" id="SSF81383">
    <property type="entry name" value="F-box domain"/>
    <property type="match status" value="1"/>
</dbReference>
<evidence type="ECO:0008006" key="4">
    <source>
        <dbReference type="Google" id="ProtNLM"/>
    </source>
</evidence>
<gene>
    <name evidence="2" type="ORF">SAPIO_CDS4278</name>
</gene>
<comment type="caution">
    <text evidence="2">The sequence shown here is derived from an EMBL/GenBank/DDBJ whole genome shotgun (WGS) entry which is preliminary data.</text>
</comment>
<dbReference type="InterPro" id="IPR036047">
    <property type="entry name" value="F-box-like_dom_sf"/>
</dbReference>
<dbReference type="OrthoDB" id="5304511at2759"/>
<dbReference type="AlphaFoldDB" id="A0A084G8K5"/>